<evidence type="ECO:0000313" key="2">
    <source>
        <dbReference type="Proteomes" id="UP001165306"/>
    </source>
</evidence>
<dbReference type="RefSeq" id="WP_284056250.1">
    <property type="nucleotide sequence ID" value="NZ_JAMSLR010000002.1"/>
</dbReference>
<dbReference type="Proteomes" id="UP001165306">
    <property type="component" value="Unassembled WGS sequence"/>
</dbReference>
<comment type="caution">
    <text evidence="1">The sequence shown here is derived from an EMBL/GenBank/DDBJ whole genome shotgun (WGS) entry which is preliminary data.</text>
</comment>
<gene>
    <name evidence="1" type="ORF">NET02_04885</name>
</gene>
<sequence length="424" mass="47374">MSRSKPEPDSNSLPIVGGESIVQVTDQDFTGAFGEDLQRTLDVDTWSSGEDLALIYDRLAAEVREAVEREESLLRTIREEVFPRLATYPGAPRGAGVYEADLSVLERIHRGLLFNGGVEACDGNRHIHDTLPLTVFQIGVCLVSYQGSQGTWSQRLFRRDLRVTSKDPREEMLAVLERRERRAGLNQTERRDQLTELAQRGIMSYAERAILLRRSTAKWRMGHGNPAPYELVTGSGSPKLMIEATRVIRELVERHQRFLFVASEPADRVLLTIGQALRPLEFAIVGTLREQIDRIVERGHYGGWGASESDGAEWDGELLTPEAWIKRFRDVVASQVVVGVYRASRVAPAQLFYAHVDHAYVAAHIALADSVLQEHRGYPLLLDIAHSVCSSIFGAETLAGPVATAYIDVGAPWRFLSERASRYL</sequence>
<protein>
    <submittedName>
        <fullName evidence="1">Uncharacterized protein</fullName>
    </submittedName>
</protein>
<dbReference type="EMBL" id="JAMSLR010000002">
    <property type="protein sequence ID" value="MCM8748473.1"/>
    <property type="molecule type" value="Genomic_DNA"/>
</dbReference>
<evidence type="ECO:0000313" key="1">
    <source>
        <dbReference type="EMBL" id="MCM8748473.1"/>
    </source>
</evidence>
<reference evidence="1" key="1">
    <citation type="submission" date="2022-06" db="EMBL/GenBank/DDBJ databases">
        <title>CFH 74404 Thermomicrobiaceae sp.</title>
        <authorList>
            <person name="Ming H."/>
            <person name="Li W.-J."/>
            <person name="Zhao Z."/>
        </authorList>
    </citation>
    <scope>NUCLEOTIDE SEQUENCE</scope>
    <source>
        <strain evidence="1">CFH 74404</strain>
    </source>
</reference>
<proteinExistence type="predicted"/>
<accession>A0AA42BC70</accession>
<dbReference type="AlphaFoldDB" id="A0AA42BC70"/>
<keyword evidence="2" id="KW-1185">Reference proteome</keyword>
<name>A0AA42BC70_9BACT</name>
<organism evidence="1 2">
    <name type="scientific">Thermalbibacter longus</name>
    <dbReference type="NCBI Taxonomy" id="2951981"/>
    <lineage>
        <taxon>Bacteria</taxon>
        <taxon>Pseudomonadati</taxon>
        <taxon>Thermomicrobiota</taxon>
        <taxon>Thermomicrobia</taxon>
        <taxon>Thermomicrobiales</taxon>
        <taxon>Thermomicrobiaceae</taxon>
        <taxon>Thermalbibacter</taxon>
    </lineage>
</organism>